<accession>A0AAD8EQC3</accession>
<proteinExistence type="predicted"/>
<dbReference type="Proteomes" id="UP001233999">
    <property type="component" value="Unassembled WGS sequence"/>
</dbReference>
<keyword evidence="2" id="KW-1185">Reference proteome</keyword>
<evidence type="ECO:0000313" key="2">
    <source>
        <dbReference type="Proteomes" id="UP001233999"/>
    </source>
</evidence>
<comment type="caution">
    <text evidence="1">The sequence shown here is derived from an EMBL/GenBank/DDBJ whole genome shotgun (WGS) entry which is preliminary data.</text>
</comment>
<reference evidence="1" key="1">
    <citation type="journal article" date="2023" name="IScience">
        <title>Live-bearing cockroach genome reveals convergent evolutionary mechanisms linked to viviparity in insects and beyond.</title>
        <authorList>
            <person name="Fouks B."/>
            <person name="Harrison M.C."/>
            <person name="Mikhailova A.A."/>
            <person name="Marchal E."/>
            <person name="English S."/>
            <person name="Carruthers M."/>
            <person name="Jennings E.C."/>
            <person name="Chiamaka E.L."/>
            <person name="Frigard R.A."/>
            <person name="Pippel M."/>
            <person name="Attardo G.M."/>
            <person name="Benoit J.B."/>
            <person name="Bornberg-Bauer E."/>
            <person name="Tobe S.S."/>
        </authorList>
    </citation>
    <scope>NUCLEOTIDE SEQUENCE</scope>
    <source>
        <strain evidence="1">Stay&amp;Tobe</strain>
    </source>
</reference>
<feature type="non-terminal residue" evidence="1">
    <location>
        <position position="1"/>
    </location>
</feature>
<gene>
    <name evidence="1" type="ORF">L9F63_011155</name>
</gene>
<reference evidence="1" key="2">
    <citation type="submission" date="2023-05" db="EMBL/GenBank/DDBJ databases">
        <authorList>
            <person name="Fouks B."/>
        </authorList>
    </citation>
    <scope>NUCLEOTIDE SEQUENCE</scope>
    <source>
        <strain evidence="1">Stay&amp;Tobe</strain>
        <tissue evidence="1">Testes</tissue>
    </source>
</reference>
<evidence type="ECO:0000313" key="1">
    <source>
        <dbReference type="EMBL" id="KAJ9598169.1"/>
    </source>
</evidence>
<organism evidence="1 2">
    <name type="scientific">Diploptera punctata</name>
    <name type="common">Pacific beetle cockroach</name>
    <dbReference type="NCBI Taxonomy" id="6984"/>
    <lineage>
        <taxon>Eukaryota</taxon>
        <taxon>Metazoa</taxon>
        <taxon>Ecdysozoa</taxon>
        <taxon>Arthropoda</taxon>
        <taxon>Hexapoda</taxon>
        <taxon>Insecta</taxon>
        <taxon>Pterygota</taxon>
        <taxon>Neoptera</taxon>
        <taxon>Polyneoptera</taxon>
        <taxon>Dictyoptera</taxon>
        <taxon>Blattodea</taxon>
        <taxon>Blaberoidea</taxon>
        <taxon>Blaberidae</taxon>
        <taxon>Diplopterinae</taxon>
        <taxon>Diploptera</taxon>
    </lineage>
</organism>
<sequence length="124" mass="14247">IRNLPAFVPFVIILDNPSIMRLISCAVGIWLLRILTYYLSDFAFHHQLISCALISCTVVDIVYCRSLISFDIVILTHYLPDFAFHHQLISCTVGIWLLRILTHYLLDFAFHHQLISCAVVDIVC</sequence>
<protein>
    <submittedName>
        <fullName evidence="1">Uncharacterized protein</fullName>
    </submittedName>
</protein>
<feature type="non-terminal residue" evidence="1">
    <location>
        <position position="124"/>
    </location>
</feature>
<dbReference type="AlphaFoldDB" id="A0AAD8EQC3"/>
<name>A0AAD8EQC3_DIPPU</name>
<dbReference type="EMBL" id="JASPKZ010001241">
    <property type="protein sequence ID" value="KAJ9598169.1"/>
    <property type="molecule type" value="Genomic_DNA"/>
</dbReference>